<evidence type="ECO:0000256" key="1">
    <source>
        <dbReference type="SAM" id="MobiDB-lite"/>
    </source>
</evidence>
<name>A0A368F3I7_ANCCA</name>
<dbReference type="EMBL" id="JOJR01006589">
    <property type="protein sequence ID" value="RCN26656.1"/>
    <property type="molecule type" value="Genomic_DNA"/>
</dbReference>
<dbReference type="SUPFAM" id="SSF49265">
    <property type="entry name" value="Fibronectin type III"/>
    <property type="match status" value="1"/>
</dbReference>
<accession>A0A368F3I7</accession>
<dbReference type="Proteomes" id="UP000252519">
    <property type="component" value="Unassembled WGS sequence"/>
</dbReference>
<dbReference type="AlphaFoldDB" id="A0A368F3I7"/>
<gene>
    <name evidence="2" type="ORF">ANCCAN_27617</name>
</gene>
<comment type="caution">
    <text evidence="2">The sequence shown here is derived from an EMBL/GenBank/DDBJ whole genome shotgun (WGS) entry which is preliminary data.</text>
</comment>
<organism evidence="2 3">
    <name type="scientific">Ancylostoma caninum</name>
    <name type="common">Dog hookworm</name>
    <dbReference type="NCBI Taxonomy" id="29170"/>
    <lineage>
        <taxon>Eukaryota</taxon>
        <taxon>Metazoa</taxon>
        <taxon>Ecdysozoa</taxon>
        <taxon>Nematoda</taxon>
        <taxon>Chromadorea</taxon>
        <taxon>Rhabditida</taxon>
        <taxon>Rhabditina</taxon>
        <taxon>Rhabditomorpha</taxon>
        <taxon>Strongyloidea</taxon>
        <taxon>Ancylostomatidae</taxon>
        <taxon>Ancylostomatinae</taxon>
        <taxon>Ancylostoma</taxon>
    </lineage>
</organism>
<reference evidence="2 3" key="1">
    <citation type="submission" date="2014-10" db="EMBL/GenBank/DDBJ databases">
        <title>Draft genome of the hookworm Ancylostoma caninum.</title>
        <authorList>
            <person name="Mitreva M."/>
        </authorList>
    </citation>
    <scope>NUCLEOTIDE SEQUENCE [LARGE SCALE GENOMIC DNA]</scope>
    <source>
        <strain evidence="2 3">Baltimore</strain>
    </source>
</reference>
<dbReference type="OrthoDB" id="5846371at2759"/>
<protein>
    <submittedName>
        <fullName evidence="2">Uncharacterized protein</fullName>
    </submittedName>
</protein>
<keyword evidence="3" id="KW-1185">Reference proteome</keyword>
<evidence type="ECO:0000313" key="3">
    <source>
        <dbReference type="Proteomes" id="UP000252519"/>
    </source>
</evidence>
<sequence>MSFNSSKTGLQAPLKPPTAPTNVRLYATQQKTVDGARAIISLFWSPPTEWNATPFQYIVNCTKVDFFTLRSFNNEENETIRGETFTQK</sequence>
<dbReference type="InterPro" id="IPR036116">
    <property type="entry name" value="FN3_sf"/>
</dbReference>
<dbReference type="STRING" id="29170.A0A368F3I7"/>
<evidence type="ECO:0000313" key="2">
    <source>
        <dbReference type="EMBL" id="RCN26656.1"/>
    </source>
</evidence>
<proteinExistence type="predicted"/>
<feature type="region of interest" description="Disordered" evidence="1">
    <location>
        <begin position="1"/>
        <end position="21"/>
    </location>
</feature>